<gene>
    <name evidence="1" type="ORF">ILEXP_LOCUS17922</name>
</gene>
<organism evidence="1 2">
    <name type="scientific">Ilex paraguariensis</name>
    <name type="common">yerba mate</name>
    <dbReference type="NCBI Taxonomy" id="185542"/>
    <lineage>
        <taxon>Eukaryota</taxon>
        <taxon>Viridiplantae</taxon>
        <taxon>Streptophyta</taxon>
        <taxon>Embryophyta</taxon>
        <taxon>Tracheophyta</taxon>
        <taxon>Spermatophyta</taxon>
        <taxon>Magnoliopsida</taxon>
        <taxon>eudicotyledons</taxon>
        <taxon>Gunneridae</taxon>
        <taxon>Pentapetalae</taxon>
        <taxon>asterids</taxon>
        <taxon>campanulids</taxon>
        <taxon>Aquifoliales</taxon>
        <taxon>Aquifoliaceae</taxon>
        <taxon>Ilex</taxon>
    </lineage>
</organism>
<reference evidence="1 2" key="1">
    <citation type="submission" date="2024-02" db="EMBL/GenBank/DDBJ databases">
        <authorList>
            <person name="Vignale AGUSTIN F."/>
            <person name="Sosa J E."/>
            <person name="Modenutti C."/>
        </authorList>
    </citation>
    <scope>NUCLEOTIDE SEQUENCE [LARGE SCALE GENOMIC DNA]</scope>
</reference>
<evidence type="ECO:0000313" key="1">
    <source>
        <dbReference type="EMBL" id="CAK9149837.1"/>
    </source>
</evidence>
<accession>A0ABC8RZ30</accession>
<keyword evidence="2" id="KW-1185">Reference proteome</keyword>
<dbReference type="EMBL" id="CAUOFW020001947">
    <property type="protein sequence ID" value="CAK9149837.1"/>
    <property type="molecule type" value="Genomic_DNA"/>
</dbReference>
<protein>
    <submittedName>
        <fullName evidence="1">Uncharacterized protein</fullName>
    </submittedName>
</protein>
<dbReference type="AlphaFoldDB" id="A0ABC8RZ30"/>
<proteinExistence type="predicted"/>
<dbReference type="Proteomes" id="UP001642360">
    <property type="component" value="Unassembled WGS sequence"/>
</dbReference>
<name>A0ABC8RZ30_9AQUA</name>
<comment type="caution">
    <text evidence="1">The sequence shown here is derived from an EMBL/GenBank/DDBJ whole genome shotgun (WGS) entry which is preliminary data.</text>
</comment>
<sequence length="55" mass="6236">PKLKLITDVELKLDDEEQCPNLAHGAAHAKDISETDDDRVDHYCPYQRKEKNTGA</sequence>
<evidence type="ECO:0000313" key="2">
    <source>
        <dbReference type="Proteomes" id="UP001642360"/>
    </source>
</evidence>
<feature type="non-terminal residue" evidence="1">
    <location>
        <position position="1"/>
    </location>
</feature>